<evidence type="ECO:0000256" key="5">
    <source>
        <dbReference type="ARBA" id="ARBA00023316"/>
    </source>
</evidence>
<dbReference type="InterPro" id="IPR002477">
    <property type="entry name" value="Peptidoglycan-bd-like"/>
</dbReference>
<accession>A0A7V1BRW5</accession>
<dbReference type="EC" id="3.5.1.28" evidence="3"/>
<dbReference type="EMBL" id="DRFO01000043">
    <property type="protein sequence ID" value="HDZ58268.1"/>
    <property type="molecule type" value="Genomic_DNA"/>
</dbReference>
<dbReference type="Pfam" id="PF01510">
    <property type="entry name" value="Amidase_2"/>
    <property type="match status" value="1"/>
</dbReference>
<dbReference type="InterPro" id="IPR036505">
    <property type="entry name" value="Amidase/PGRP_sf"/>
</dbReference>
<feature type="domain" description="N-acetylmuramoyl-L-alanine amidase" evidence="6">
    <location>
        <begin position="30"/>
        <end position="169"/>
    </location>
</feature>
<dbReference type="CDD" id="cd06583">
    <property type="entry name" value="PGRP"/>
    <property type="match status" value="1"/>
</dbReference>
<dbReference type="SUPFAM" id="SSF55846">
    <property type="entry name" value="N-acetylmuramoyl-L-alanine amidase-like"/>
    <property type="match status" value="1"/>
</dbReference>
<sequence>MRAGWVRRFFITLTAILLTAGCTRGLVIDTTYSSRNHDSRVQYVVLHYTSSGFDRSLSSLTQGGVSSHYLIAEQPPTVYRLVEENRRAWHAGDSSWQGRTWLNSTSIGIELVHPGYTDTPAGRVWHPWSQAQIQALIPLLADILQRHDLDPGRVVGHSDIAAQRKVDPGPLFPWHLLAEANVAIWPAAHRVTAYREELAGRAPPIAWFQQHLQSFGYDVPRSGELDKATRNVIAAFQMRFRPHGHDGEPDGETAAILAALVPNAATSPLWCKPVVNPSALPYGAPLPLCSPPGQAY</sequence>
<dbReference type="AlphaFoldDB" id="A0A7V1BRW5"/>
<evidence type="ECO:0000259" key="6">
    <source>
        <dbReference type="SMART" id="SM00644"/>
    </source>
</evidence>
<dbReference type="FunFam" id="3.40.80.10:FF:000003">
    <property type="entry name" value="N-acetylmuramoyl-L-alanine amidase"/>
    <property type="match status" value="1"/>
</dbReference>
<dbReference type="Gene3D" id="1.10.101.10">
    <property type="entry name" value="PGBD-like superfamily/PGBD"/>
    <property type="match status" value="1"/>
</dbReference>
<reference evidence="7" key="1">
    <citation type="journal article" date="2020" name="mSystems">
        <title>Genome- and Community-Level Interaction Insights into Carbon Utilization and Element Cycling Functions of Hydrothermarchaeota in Hydrothermal Sediment.</title>
        <authorList>
            <person name="Zhou Z."/>
            <person name="Liu Y."/>
            <person name="Xu W."/>
            <person name="Pan J."/>
            <person name="Luo Z.H."/>
            <person name="Li M."/>
        </authorList>
    </citation>
    <scope>NUCLEOTIDE SEQUENCE [LARGE SCALE GENOMIC DNA]</scope>
    <source>
        <strain evidence="7">HyVt-324</strain>
    </source>
</reference>
<dbReference type="InterPro" id="IPR036366">
    <property type="entry name" value="PGBDSf"/>
</dbReference>
<dbReference type="SUPFAM" id="SSF47090">
    <property type="entry name" value="PGBD-like"/>
    <property type="match status" value="1"/>
</dbReference>
<dbReference type="PROSITE" id="PS51257">
    <property type="entry name" value="PROKAR_LIPOPROTEIN"/>
    <property type="match status" value="1"/>
</dbReference>
<dbReference type="GO" id="GO:0019867">
    <property type="term" value="C:outer membrane"/>
    <property type="evidence" value="ECO:0007669"/>
    <property type="project" value="TreeGrafter"/>
</dbReference>
<dbReference type="Gene3D" id="3.40.80.10">
    <property type="entry name" value="Peptidoglycan recognition protein-like"/>
    <property type="match status" value="1"/>
</dbReference>
<evidence type="ECO:0000256" key="3">
    <source>
        <dbReference type="ARBA" id="ARBA00011901"/>
    </source>
</evidence>
<dbReference type="InterPro" id="IPR036365">
    <property type="entry name" value="PGBD-like_sf"/>
</dbReference>
<organism evidence="7">
    <name type="scientific">Halopseudomonas xinjiangensis</name>
    <dbReference type="NCBI Taxonomy" id="487184"/>
    <lineage>
        <taxon>Bacteria</taxon>
        <taxon>Pseudomonadati</taxon>
        <taxon>Pseudomonadota</taxon>
        <taxon>Gammaproteobacteria</taxon>
        <taxon>Pseudomonadales</taxon>
        <taxon>Pseudomonadaceae</taxon>
        <taxon>Halopseudomonas</taxon>
    </lineage>
</organism>
<keyword evidence="4" id="KW-0378">Hydrolase</keyword>
<dbReference type="GO" id="GO:0071555">
    <property type="term" value="P:cell wall organization"/>
    <property type="evidence" value="ECO:0007669"/>
    <property type="project" value="UniProtKB-KW"/>
</dbReference>
<dbReference type="InterPro" id="IPR051206">
    <property type="entry name" value="NAMLAA_amidase_2"/>
</dbReference>
<dbReference type="Pfam" id="PF01471">
    <property type="entry name" value="PG_binding_1"/>
    <property type="match status" value="1"/>
</dbReference>
<protein>
    <recommendedName>
        <fullName evidence="3">N-acetylmuramoyl-L-alanine amidase</fullName>
        <ecNumber evidence="3">3.5.1.28</ecNumber>
    </recommendedName>
</protein>
<name>A0A7V1BRW5_9GAMM</name>
<dbReference type="Proteomes" id="UP000885703">
    <property type="component" value="Unassembled WGS sequence"/>
</dbReference>
<evidence type="ECO:0000313" key="7">
    <source>
        <dbReference type="EMBL" id="HDZ58268.1"/>
    </source>
</evidence>
<evidence type="ECO:0000256" key="2">
    <source>
        <dbReference type="ARBA" id="ARBA00007553"/>
    </source>
</evidence>
<proteinExistence type="inferred from homology"/>
<dbReference type="InterPro" id="IPR002502">
    <property type="entry name" value="Amidase_domain"/>
</dbReference>
<evidence type="ECO:0000256" key="4">
    <source>
        <dbReference type="ARBA" id="ARBA00022801"/>
    </source>
</evidence>
<gene>
    <name evidence="7" type="ORF">ENH64_17645</name>
</gene>
<dbReference type="GO" id="GO:0009253">
    <property type="term" value="P:peptidoglycan catabolic process"/>
    <property type="evidence" value="ECO:0007669"/>
    <property type="project" value="InterPro"/>
</dbReference>
<comment type="similarity">
    <text evidence="2">Belongs to the N-acetylmuramoyl-L-alanine amidase 2 family.</text>
</comment>
<keyword evidence="5" id="KW-0961">Cell wall biogenesis/degradation</keyword>
<comment type="catalytic activity">
    <reaction evidence="1">
        <text>Hydrolyzes the link between N-acetylmuramoyl residues and L-amino acid residues in certain cell-wall glycopeptides.</text>
        <dbReference type="EC" id="3.5.1.28"/>
    </reaction>
</comment>
<dbReference type="GO" id="GO:0009254">
    <property type="term" value="P:peptidoglycan turnover"/>
    <property type="evidence" value="ECO:0007669"/>
    <property type="project" value="TreeGrafter"/>
</dbReference>
<dbReference type="PANTHER" id="PTHR30417">
    <property type="entry name" value="N-ACETYLMURAMOYL-L-ALANINE AMIDASE AMID"/>
    <property type="match status" value="1"/>
</dbReference>
<dbReference type="GO" id="GO:0008745">
    <property type="term" value="F:N-acetylmuramoyl-L-alanine amidase activity"/>
    <property type="evidence" value="ECO:0007669"/>
    <property type="project" value="UniProtKB-EC"/>
</dbReference>
<dbReference type="PANTHER" id="PTHR30417:SF1">
    <property type="entry name" value="N-ACETYLMURAMOYL-L-ALANINE AMIDASE AMID"/>
    <property type="match status" value="1"/>
</dbReference>
<dbReference type="SMART" id="SM00644">
    <property type="entry name" value="Ami_2"/>
    <property type="match status" value="1"/>
</dbReference>
<evidence type="ECO:0000256" key="1">
    <source>
        <dbReference type="ARBA" id="ARBA00001561"/>
    </source>
</evidence>
<comment type="caution">
    <text evidence="7">The sequence shown here is derived from an EMBL/GenBank/DDBJ whole genome shotgun (WGS) entry which is preliminary data.</text>
</comment>